<dbReference type="Proteomes" id="UP001153709">
    <property type="component" value="Chromosome 6"/>
</dbReference>
<evidence type="ECO:0000256" key="1">
    <source>
        <dbReference type="SAM" id="MobiDB-lite"/>
    </source>
</evidence>
<organism evidence="2 3">
    <name type="scientific">Diabrotica balteata</name>
    <name type="common">Banded cucumber beetle</name>
    <dbReference type="NCBI Taxonomy" id="107213"/>
    <lineage>
        <taxon>Eukaryota</taxon>
        <taxon>Metazoa</taxon>
        <taxon>Ecdysozoa</taxon>
        <taxon>Arthropoda</taxon>
        <taxon>Hexapoda</taxon>
        <taxon>Insecta</taxon>
        <taxon>Pterygota</taxon>
        <taxon>Neoptera</taxon>
        <taxon>Endopterygota</taxon>
        <taxon>Coleoptera</taxon>
        <taxon>Polyphaga</taxon>
        <taxon>Cucujiformia</taxon>
        <taxon>Chrysomeloidea</taxon>
        <taxon>Chrysomelidae</taxon>
        <taxon>Galerucinae</taxon>
        <taxon>Diabroticina</taxon>
        <taxon>Diabroticites</taxon>
        <taxon>Diabrotica</taxon>
    </lineage>
</organism>
<name>A0A9N9XE86_DIABA</name>
<reference evidence="2" key="1">
    <citation type="submission" date="2022-01" db="EMBL/GenBank/DDBJ databases">
        <authorList>
            <person name="King R."/>
        </authorList>
    </citation>
    <scope>NUCLEOTIDE SEQUENCE</scope>
</reference>
<evidence type="ECO:0000313" key="2">
    <source>
        <dbReference type="EMBL" id="CAG9836075.1"/>
    </source>
</evidence>
<protein>
    <submittedName>
        <fullName evidence="2">Uncharacterized protein</fullName>
    </submittedName>
</protein>
<feature type="compositionally biased region" description="Gly residues" evidence="1">
    <location>
        <begin position="158"/>
        <end position="168"/>
    </location>
</feature>
<feature type="region of interest" description="Disordered" evidence="1">
    <location>
        <begin position="156"/>
        <end position="175"/>
    </location>
</feature>
<sequence>MEDSGGPLNNIESEHGTDSVLEDDSEGAIGELSHKFDSYNVEFTNQNVRNKRAVDVVTGVKNAVLGFVFNKIDSFLDQKTRWIDQLDKQNIAKNAAAGIVPPADPVTSLSSVISGAIGQKLQAAAPLLNIVTSKLGGLSSGGGGGFSIGSLLSKGLGSSSGGSSGGGDASHDDDE</sequence>
<evidence type="ECO:0000313" key="3">
    <source>
        <dbReference type="Proteomes" id="UP001153709"/>
    </source>
</evidence>
<proteinExistence type="predicted"/>
<gene>
    <name evidence="2" type="ORF">DIABBA_LOCUS9195</name>
</gene>
<feature type="region of interest" description="Disordered" evidence="1">
    <location>
        <begin position="1"/>
        <end position="23"/>
    </location>
</feature>
<accession>A0A9N9XE86</accession>
<dbReference type="AlphaFoldDB" id="A0A9N9XE86"/>
<dbReference type="EMBL" id="OU898281">
    <property type="protein sequence ID" value="CAG9836075.1"/>
    <property type="molecule type" value="Genomic_DNA"/>
</dbReference>
<dbReference type="OrthoDB" id="8197466at2759"/>
<keyword evidence="3" id="KW-1185">Reference proteome</keyword>